<dbReference type="EMBL" id="RMBX01000003">
    <property type="protein sequence ID" value="RPD42079.1"/>
    <property type="molecule type" value="Genomic_DNA"/>
</dbReference>
<keyword evidence="1" id="KW-0449">Lipoprotein</keyword>
<protein>
    <submittedName>
        <fullName evidence="1">SusD/RagB family nutrient-binding outer membrane lipoprotein</fullName>
    </submittedName>
</protein>
<name>A0A3N4MR18_9BACT</name>
<dbReference type="Proteomes" id="UP000279089">
    <property type="component" value="Unassembled WGS sequence"/>
</dbReference>
<dbReference type="PROSITE" id="PS51257">
    <property type="entry name" value="PROKAR_LIPOPROTEIN"/>
    <property type="match status" value="1"/>
</dbReference>
<dbReference type="InterPro" id="IPR041662">
    <property type="entry name" value="SusD-like_2"/>
</dbReference>
<dbReference type="AlphaFoldDB" id="A0A3N4MR18"/>
<organism evidence="1 2">
    <name type="scientific">Chitinophaga barathri</name>
    <dbReference type="NCBI Taxonomy" id="1647451"/>
    <lineage>
        <taxon>Bacteria</taxon>
        <taxon>Pseudomonadati</taxon>
        <taxon>Bacteroidota</taxon>
        <taxon>Chitinophagia</taxon>
        <taxon>Chitinophagales</taxon>
        <taxon>Chitinophagaceae</taxon>
        <taxon>Chitinophaga</taxon>
    </lineage>
</organism>
<evidence type="ECO:0000313" key="1">
    <source>
        <dbReference type="EMBL" id="RPD42079.1"/>
    </source>
</evidence>
<keyword evidence="2" id="KW-1185">Reference proteome</keyword>
<accession>A0A3N4MR18</accession>
<proteinExistence type="predicted"/>
<dbReference type="SUPFAM" id="SSF48452">
    <property type="entry name" value="TPR-like"/>
    <property type="match status" value="1"/>
</dbReference>
<dbReference type="OrthoDB" id="9766256at2"/>
<evidence type="ECO:0000313" key="2">
    <source>
        <dbReference type="Proteomes" id="UP000279089"/>
    </source>
</evidence>
<comment type="caution">
    <text evidence="1">The sequence shown here is derived from an EMBL/GenBank/DDBJ whole genome shotgun (WGS) entry which is preliminary data.</text>
</comment>
<gene>
    <name evidence="1" type="ORF">EG028_07985</name>
</gene>
<dbReference type="Pfam" id="PF12771">
    <property type="entry name" value="SusD-like_2"/>
    <property type="match status" value="1"/>
</dbReference>
<dbReference type="InterPro" id="IPR011990">
    <property type="entry name" value="TPR-like_helical_dom_sf"/>
</dbReference>
<dbReference type="Gene3D" id="1.25.40.390">
    <property type="match status" value="1"/>
</dbReference>
<sequence length="490" mass="55666">MPRIPLKYMLLPLGMALSACDKGLEEINRNPNASESVSPEFLLSSVLINTAYDYQREAYWEEPASAGRYITLVRNEDNDKFDWGPRGWDSYYARLSANREMMEIAGTMNQPEYIAVGKVLEAFNFAYITDLYGDIPYSEALLSKNEGIVHPRYDRQQDIYPALLNTLKEANNELSLLSRTVDATADPMYKGDALKWRKLANSLRLRMLLRISKNYAPAFSVMQEILNEPLKYPVFENNEDNAEIGYPGDIGVNSWPGGPLANAFAEFDKRKPSKEIVDALAERDDPRMEVWIAPVDDPNGGRMYMDDYVGVPNAIPAPYDYNGGSPHISRLSPMFNSNSHPMLKASLMTYTELCFILAEAVQAGRVTVAGKTAESLYYEAIRSSMRYYNVEGVADIRDYYNLPGVQYDGTREQLITQKWIALFLKGPEGWFDHRRTGFPQFTLGPLAASAVIPKRFIFPDTERAYNEKQYQQALVQFGEDRAGTLMWYLK</sequence>
<reference evidence="2" key="1">
    <citation type="submission" date="2018-11" db="EMBL/GenBank/DDBJ databases">
        <title>Chitinophaga lutea sp.nov., isolate from arsenic contaminated soil.</title>
        <authorList>
            <person name="Zong Y."/>
        </authorList>
    </citation>
    <scope>NUCLEOTIDE SEQUENCE [LARGE SCALE GENOMIC DNA]</scope>
    <source>
        <strain evidence="2">YLT18</strain>
    </source>
</reference>